<dbReference type="InterPro" id="IPR012934">
    <property type="entry name" value="Znf_AD"/>
</dbReference>
<dbReference type="AlphaFoldDB" id="A0A182JFT3"/>
<dbReference type="SMART" id="SM00868">
    <property type="entry name" value="zf-AD"/>
    <property type="match status" value="1"/>
</dbReference>
<dbReference type="PANTHER" id="PTHR24388:SF104">
    <property type="entry name" value="AT-RICH BINDING PROTEIN-RELATED"/>
    <property type="match status" value="1"/>
</dbReference>
<dbReference type="VEuPathDB" id="VectorBase:AATE017265"/>
<dbReference type="InterPro" id="IPR013087">
    <property type="entry name" value="Znf_C2H2_type"/>
</dbReference>
<dbReference type="Pfam" id="PF00096">
    <property type="entry name" value="zf-C2H2"/>
    <property type="match status" value="6"/>
</dbReference>
<sequence length="535" mass="62445">MNVCRFCIRWTEYSDSMVDESASLDMIRDMFGLELECGPVFPWHVCDQCCTLLEHSVKFYEQLIDAEKSLQRFREAGMLESLLADPKESGKTLGATDSDDAFYALEEIDDDNAFIQPIVGDVFDDFDEQPSRNTKEEVVDIRIEAVEELEIVVAPWKEHVATDEQTHLLEHEDLLPYHCEQCSTIDHPYDVGTIVCLNNHLESHTFNFVCNQCPLRYRTFATWREHIAAVHSGPHSLTCSLCGKHFTVPRNFTKHMRAHRNKDLQRYKCATCAKVFQTNTVLKRHQLVHLSDSPFKCPHCARGFNNDWNFKAHLRRHKQQGRVYRCQRCDVEFANFLDWRNHMKEHFPEDQRYWTLQDVLPESLHDGTEYPKGCPEPGCTYMATTLRLMWVHYRGHFKAFQCEHCPQKFATARYLRQHIELVHRGLRPHECTKCGKRFGYRHKLVEHLNMHDGVRNLKCKYCEKRFTHSSVLSAHERKHTDESRNYVCDLCGGEFLTSSSFAKHRGEHDQGKGLRMASKKCVQQQLKRNTGGTVV</sequence>
<evidence type="ECO:0000256" key="3">
    <source>
        <dbReference type="ARBA" id="ARBA00022771"/>
    </source>
</evidence>
<dbReference type="FunFam" id="3.30.160.60:FF:000446">
    <property type="entry name" value="Zinc finger protein"/>
    <property type="match status" value="1"/>
</dbReference>
<dbReference type="SUPFAM" id="SSF57667">
    <property type="entry name" value="beta-beta-alpha zinc fingers"/>
    <property type="match status" value="5"/>
</dbReference>
<dbReference type="STRING" id="41427.A0A182JFT3"/>
<dbReference type="SUPFAM" id="SSF57716">
    <property type="entry name" value="Glucocorticoid receptor-like (DNA-binding domain)"/>
    <property type="match status" value="1"/>
</dbReference>
<dbReference type="EnsemblMetazoa" id="AATE017265-RA">
    <property type="protein sequence ID" value="AATE017265-PA.1"/>
    <property type="gene ID" value="AATE017265"/>
</dbReference>
<evidence type="ECO:0000256" key="4">
    <source>
        <dbReference type="ARBA" id="ARBA00022833"/>
    </source>
</evidence>
<dbReference type="GO" id="GO:0000981">
    <property type="term" value="F:DNA-binding transcription factor activity, RNA polymerase II-specific"/>
    <property type="evidence" value="ECO:0007669"/>
    <property type="project" value="TreeGrafter"/>
</dbReference>
<dbReference type="Pfam" id="PF07776">
    <property type="entry name" value="zf-AD"/>
    <property type="match status" value="1"/>
</dbReference>
<comment type="similarity">
    <text evidence="6">Belongs to the snail C2H2-type zinc-finger protein family.</text>
</comment>
<protein>
    <submittedName>
        <fullName evidence="7">Uncharacterized protein</fullName>
    </submittedName>
</protein>
<dbReference type="GO" id="GO:0005634">
    <property type="term" value="C:nucleus"/>
    <property type="evidence" value="ECO:0007669"/>
    <property type="project" value="InterPro"/>
</dbReference>
<dbReference type="InterPro" id="IPR036236">
    <property type="entry name" value="Znf_C2H2_sf"/>
</dbReference>
<dbReference type="InterPro" id="IPR050527">
    <property type="entry name" value="Snail/Krueppel_Znf"/>
</dbReference>
<organism evidence="7">
    <name type="scientific">Anopheles atroparvus</name>
    <name type="common">European mosquito</name>
    <dbReference type="NCBI Taxonomy" id="41427"/>
    <lineage>
        <taxon>Eukaryota</taxon>
        <taxon>Metazoa</taxon>
        <taxon>Ecdysozoa</taxon>
        <taxon>Arthropoda</taxon>
        <taxon>Hexapoda</taxon>
        <taxon>Insecta</taxon>
        <taxon>Pterygota</taxon>
        <taxon>Neoptera</taxon>
        <taxon>Endopterygota</taxon>
        <taxon>Diptera</taxon>
        <taxon>Nematocera</taxon>
        <taxon>Culicoidea</taxon>
        <taxon>Culicidae</taxon>
        <taxon>Anophelinae</taxon>
        <taxon>Anopheles</taxon>
    </lineage>
</organism>
<dbReference type="PROSITE" id="PS51915">
    <property type="entry name" value="ZAD"/>
    <property type="match status" value="1"/>
</dbReference>
<accession>A0A182JFT3</accession>
<name>A0A182JFT3_ANOAO</name>
<evidence type="ECO:0000256" key="5">
    <source>
        <dbReference type="ARBA" id="ARBA00023242"/>
    </source>
</evidence>
<reference evidence="7" key="1">
    <citation type="submission" date="2022-08" db="UniProtKB">
        <authorList>
            <consortium name="EnsemblMetazoa"/>
        </authorList>
    </citation>
    <scope>IDENTIFICATION</scope>
    <source>
        <strain evidence="7">EBRO</strain>
    </source>
</reference>
<dbReference type="GO" id="GO:0000978">
    <property type="term" value="F:RNA polymerase II cis-regulatory region sequence-specific DNA binding"/>
    <property type="evidence" value="ECO:0007669"/>
    <property type="project" value="TreeGrafter"/>
</dbReference>
<dbReference type="Gene3D" id="3.30.160.60">
    <property type="entry name" value="Classic Zinc Finger"/>
    <property type="match status" value="6"/>
</dbReference>
<keyword evidence="4" id="KW-0862">Zinc</keyword>
<dbReference type="PROSITE" id="PS50157">
    <property type="entry name" value="ZINC_FINGER_C2H2_2"/>
    <property type="match status" value="8"/>
</dbReference>
<dbReference type="SMART" id="SM00355">
    <property type="entry name" value="ZnF_C2H2"/>
    <property type="match status" value="11"/>
</dbReference>
<keyword evidence="5" id="KW-0539">Nucleus</keyword>
<evidence type="ECO:0000256" key="6">
    <source>
        <dbReference type="ARBA" id="ARBA00037948"/>
    </source>
</evidence>
<keyword evidence="3" id="KW-0863">Zinc-finger</keyword>
<evidence type="ECO:0000313" key="7">
    <source>
        <dbReference type="EnsemblMetazoa" id="AATE017265-PA.1"/>
    </source>
</evidence>
<proteinExistence type="inferred from homology"/>
<evidence type="ECO:0000256" key="2">
    <source>
        <dbReference type="ARBA" id="ARBA00022737"/>
    </source>
</evidence>
<keyword evidence="2" id="KW-0677">Repeat</keyword>
<dbReference type="GO" id="GO:0008270">
    <property type="term" value="F:zinc ion binding"/>
    <property type="evidence" value="ECO:0007669"/>
    <property type="project" value="UniProtKB-UniRule"/>
</dbReference>
<dbReference type="PANTHER" id="PTHR24388">
    <property type="entry name" value="ZINC FINGER PROTEIN"/>
    <property type="match status" value="1"/>
</dbReference>
<dbReference type="PROSITE" id="PS00028">
    <property type="entry name" value="ZINC_FINGER_C2H2_1"/>
    <property type="match status" value="9"/>
</dbReference>
<evidence type="ECO:0000256" key="1">
    <source>
        <dbReference type="ARBA" id="ARBA00022723"/>
    </source>
</evidence>
<keyword evidence="1" id="KW-0479">Metal-binding</keyword>